<reference evidence="2 3" key="1">
    <citation type="submission" date="2020-02" db="EMBL/GenBank/DDBJ databases">
        <title>Draft genome sequence of Lactococcus sp. Hs30E4-3.</title>
        <authorList>
            <person name="Noda S."/>
            <person name="Yuki M."/>
            <person name="Ohkuma M."/>
        </authorList>
    </citation>
    <scope>NUCLEOTIDE SEQUENCE [LARGE SCALE GENOMIC DNA]</scope>
    <source>
        <strain evidence="2 3">Hs30E4-3</strain>
    </source>
</reference>
<dbReference type="Proteomes" id="UP000480303">
    <property type="component" value="Unassembled WGS sequence"/>
</dbReference>
<sequence>MKFTKWLAAGALAVSLLTLGACGAKDNSKSGGDNKEVTLKMTVWDNFEAPGMEKIAEAFEKENPNIHVKVEITPWDQYWTKLEVASTGGTAADNYHHALK</sequence>
<dbReference type="PROSITE" id="PS51257">
    <property type="entry name" value="PROKAR_LIPOPROTEIN"/>
    <property type="match status" value="1"/>
</dbReference>
<evidence type="ECO:0000313" key="3">
    <source>
        <dbReference type="Proteomes" id="UP000480303"/>
    </source>
</evidence>
<comment type="caution">
    <text evidence="2">The sequence shown here is derived from an EMBL/GenBank/DDBJ whole genome shotgun (WGS) entry which is preliminary data.</text>
</comment>
<keyword evidence="3" id="KW-1185">Reference proteome</keyword>
<name>A0A6A0B9T4_9LACT</name>
<proteinExistence type="predicted"/>
<protein>
    <recommendedName>
        <fullName evidence="4">ABC transporter substrate-binding protein</fullName>
    </recommendedName>
</protein>
<feature type="signal peptide" evidence="1">
    <location>
        <begin position="1"/>
        <end position="23"/>
    </location>
</feature>
<organism evidence="2 3">
    <name type="scientific">Pseudolactococcus hodotermopsidis</name>
    <dbReference type="NCBI Taxonomy" id="2709157"/>
    <lineage>
        <taxon>Bacteria</taxon>
        <taxon>Bacillati</taxon>
        <taxon>Bacillota</taxon>
        <taxon>Bacilli</taxon>
        <taxon>Lactobacillales</taxon>
        <taxon>Streptococcaceae</taxon>
        <taxon>Pseudolactococcus</taxon>
    </lineage>
</organism>
<gene>
    <name evidence="2" type="ORF">Hs30E_07610</name>
</gene>
<dbReference type="EMBL" id="BLLI01000015">
    <property type="protein sequence ID" value="GFH42210.1"/>
    <property type="molecule type" value="Genomic_DNA"/>
</dbReference>
<accession>A0A6A0B9T4</accession>
<dbReference type="AlphaFoldDB" id="A0A6A0B9T4"/>
<feature type="chain" id="PRO_5038503922" description="ABC transporter substrate-binding protein" evidence="1">
    <location>
        <begin position="24"/>
        <end position="100"/>
    </location>
</feature>
<dbReference type="Pfam" id="PF01547">
    <property type="entry name" value="SBP_bac_1"/>
    <property type="match status" value="1"/>
</dbReference>
<evidence type="ECO:0008006" key="4">
    <source>
        <dbReference type="Google" id="ProtNLM"/>
    </source>
</evidence>
<keyword evidence="1" id="KW-0732">Signal</keyword>
<dbReference type="InterPro" id="IPR006059">
    <property type="entry name" value="SBP"/>
</dbReference>
<dbReference type="Gene3D" id="3.40.190.10">
    <property type="entry name" value="Periplasmic binding protein-like II"/>
    <property type="match status" value="1"/>
</dbReference>
<evidence type="ECO:0000256" key="1">
    <source>
        <dbReference type="SAM" id="SignalP"/>
    </source>
</evidence>
<evidence type="ECO:0000313" key="2">
    <source>
        <dbReference type="EMBL" id="GFH42210.1"/>
    </source>
</evidence>
<dbReference type="RefSeq" id="WP_172208125.1">
    <property type="nucleotide sequence ID" value="NZ_BLLI01000015.1"/>
</dbReference>
<dbReference type="SUPFAM" id="SSF53850">
    <property type="entry name" value="Periplasmic binding protein-like II"/>
    <property type="match status" value="1"/>
</dbReference>